<name>A0A8K0JW03_9TREE</name>
<organism evidence="10 11">
    <name type="scientific">Filobasidium floriforme</name>
    <dbReference type="NCBI Taxonomy" id="5210"/>
    <lineage>
        <taxon>Eukaryota</taxon>
        <taxon>Fungi</taxon>
        <taxon>Dikarya</taxon>
        <taxon>Basidiomycota</taxon>
        <taxon>Agaricomycotina</taxon>
        <taxon>Tremellomycetes</taxon>
        <taxon>Filobasidiales</taxon>
        <taxon>Filobasidiaceae</taxon>
        <taxon>Filobasidium</taxon>
    </lineage>
</organism>
<keyword evidence="11" id="KW-1185">Reference proteome</keyword>
<feature type="binding site" evidence="8">
    <location>
        <position position="98"/>
    </location>
    <ligand>
        <name>Fe cation</name>
        <dbReference type="ChEBI" id="CHEBI:24875"/>
        <label>1</label>
    </ligand>
</feature>
<protein>
    <recommendedName>
        <fullName evidence="8">5-demethoxyubiquinone hydroxylase, mitochondrial</fullName>
        <shortName evidence="8">DMQ hydroxylase</shortName>
        <ecNumber evidence="8">1.14.99.60</ecNumber>
    </recommendedName>
    <alternativeName>
        <fullName evidence="8">Ubiquinone biosynthesis monooxygenase COQ7</fullName>
    </alternativeName>
</protein>
<keyword evidence="7 8" id="KW-0472">Membrane</keyword>
<proteinExistence type="inferred from homology"/>
<dbReference type="EMBL" id="JABELV010000007">
    <property type="protein sequence ID" value="KAG7571443.1"/>
    <property type="molecule type" value="Genomic_DNA"/>
</dbReference>
<feature type="binding site" evidence="8">
    <location>
        <position position="263"/>
    </location>
    <ligand>
        <name>Fe cation</name>
        <dbReference type="ChEBI" id="CHEBI:24875"/>
        <label>2</label>
    </ligand>
</feature>
<evidence type="ECO:0000313" key="10">
    <source>
        <dbReference type="EMBL" id="KAG7571443.1"/>
    </source>
</evidence>
<comment type="similarity">
    <text evidence="8">Belongs to the COQ7 family.</text>
</comment>
<dbReference type="Pfam" id="PF03232">
    <property type="entry name" value="COQ7"/>
    <property type="match status" value="1"/>
</dbReference>
<comment type="subunit">
    <text evidence="8">Component of a multi-subunit COQ enzyme complex, composed of at least COQ3, COQ4, COQ5, COQ6, COQ7 and COQ9.</text>
</comment>
<feature type="region of interest" description="Disordered" evidence="9">
    <location>
        <begin position="201"/>
        <end position="244"/>
    </location>
</feature>
<dbReference type="HAMAP" id="MF_01658">
    <property type="entry name" value="COQ7"/>
    <property type="match status" value="1"/>
</dbReference>
<evidence type="ECO:0000256" key="7">
    <source>
        <dbReference type="ARBA" id="ARBA00023136"/>
    </source>
</evidence>
<dbReference type="GO" id="GO:0046872">
    <property type="term" value="F:metal ion binding"/>
    <property type="evidence" value="ECO:0007669"/>
    <property type="project" value="UniProtKB-KW"/>
</dbReference>
<evidence type="ECO:0000256" key="9">
    <source>
        <dbReference type="SAM" id="MobiDB-lite"/>
    </source>
</evidence>
<dbReference type="GO" id="GO:0031314">
    <property type="term" value="C:extrinsic component of mitochondrial inner membrane"/>
    <property type="evidence" value="ECO:0007669"/>
    <property type="project" value="UniProtKB-UniRule"/>
</dbReference>
<feature type="binding site" evidence="8">
    <location>
        <position position="266"/>
    </location>
    <ligand>
        <name>Fe cation</name>
        <dbReference type="ChEBI" id="CHEBI:24875"/>
        <label>2</label>
    </ligand>
</feature>
<keyword evidence="4 8" id="KW-0560">Oxidoreductase</keyword>
<keyword evidence="3 8" id="KW-0479">Metal-binding</keyword>
<evidence type="ECO:0000256" key="1">
    <source>
        <dbReference type="ARBA" id="ARBA00004749"/>
    </source>
</evidence>
<dbReference type="InterPro" id="IPR009078">
    <property type="entry name" value="Ferritin-like_SF"/>
</dbReference>
<evidence type="ECO:0000256" key="6">
    <source>
        <dbReference type="ARBA" id="ARBA00023033"/>
    </source>
</evidence>
<dbReference type="GO" id="GO:0006744">
    <property type="term" value="P:ubiquinone biosynthetic process"/>
    <property type="evidence" value="ECO:0007669"/>
    <property type="project" value="UniProtKB-UniRule"/>
</dbReference>
<dbReference type="SUPFAM" id="SSF47240">
    <property type="entry name" value="Ferritin-like"/>
    <property type="match status" value="1"/>
</dbReference>
<gene>
    <name evidence="8" type="primary">COQ7</name>
    <name evidence="10" type="ORF">FFLO_00626</name>
</gene>
<dbReference type="PANTHER" id="PTHR11237:SF4">
    <property type="entry name" value="5-DEMETHOXYUBIQUINONE HYDROXYLASE, MITOCHONDRIAL"/>
    <property type="match status" value="1"/>
</dbReference>
<feature type="binding site" evidence="8">
    <location>
        <position position="134"/>
    </location>
    <ligand>
        <name>Fe cation</name>
        <dbReference type="ChEBI" id="CHEBI:24875"/>
        <label>1</label>
    </ligand>
</feature>
<feature type="binding site" evidence="8">
    <location>
        <position position="131"/>
    </location>
    <ligand>
        <name>Fe cation</name>
        <dbReference type="ChEBI" id="CHEBI:24875"/>
        <label>2</label>
    </ligand>
</feature>
<feature type="binding site" evidence="8">
    <location>
        <position position="131"/>
    </location>
    <ligand>
        <name>Fe cation</name>
        <dbReference type="ChEBI" id="CHEBI:24875"/>
        <label>1</label>
    </ligand>
</feature>
<dbReference type="InterPro" id="IPR011566">
    <property type="entry name" value="Ubq_synth_Coq7"/>
</dbReference>
<keyword evidence="8" id="KW-0999">Mitochondrion inner membrane</keyword>
<comment type="caution">
    <text evidence="10">The sequence shown here is derived from an EMBL/GenBank/DDBJ whole genome shotgun (WGS) entry which is preliminary data.</text>
</comment>
<dbReference type="UniPathway" id="UPA00232"/>
<feature type="binding site" evidence="8">
    <location>
        <position position="263"/>
    </location>
    <ligand>
        <name>Fe cation</name>
        <dbReference type="ChEBI" id="CHEBI:24875"/>
        <label>1</label>
    </ligand>
</feature>
<evidence type="ECO:0000256" key="3">
    <source>
        <dbReference type="ARBA" id="ARBA00022723"/>
    </source>
</evidence>
<sequence>MTAIFSTRSVSTAITTSRKATRQVYSSVYGRSRNHSTNHSATPASYIYGVPTPAQGGPSKPPVIQQRPIEATTATPNNLAPEQRKLLEETIRVDHIGEAAANWIYQATKFVSEVKGDKKTAQQVEEMWATERHHLATLLRLQKQHRVRPTILYPIWKAMAMGLGAGTALMGKRAIMACTEAVETVIGEHYDDQIKALSAVLPPSTSNPSPPHAHTSSTTANVEPDHTSSGVPSSFTTTSLPTSEVHPSLPLLHEVLQEFRDDELEHLDVAVENEAQLTPGHALLSAVVGAGCRAAIRVAAKI</sequence>
<feature type="compositionally biased region" description="Polar residues" evidence="9">
    <location>
        <begin position="214"/>
        <end position="231"/>
    </location>
</feature>
<dbReference type="GO" id="GO:0008682">
    <property type="term" value="F:3-demethoxyubiquinol 3-hydroxylase activity"/>
    <property type="evidence" value="ECO:0007669"/>
    <property type="project" value="UniProtKB-EC"/>
</dbReference>
<dbReference type="EC" id="1.14.99.60" evidence="8"/>
<dbReference type="GO" id="GO:0016709">
    <property type="term" value="F:oxidoreductase activity, acting on paired donors, with incorporation or reduction of molecular oxygen, NAD(P)H as one donor, and incorporation of one atom of oxygen"/>
    <property type="evidence" value="ECO:0007669"/>
    <property type="project" value="UniProtKB-UniRule"/>
</dbReference>
<feature type="compositionally biased region" description="Low complexity" evidence="9">
    <location>
        <begin position="232"/>
        <end position="243"/>
    </location>
</feature>
<evidence type="ECO:0000313" key="11">
    <source>
        <dbReference type="Proteomes" id="UP000812966"/>
    </source>
</evidence>
<comment type="cofactor">
    <cofactor evidence="8">
        <name>Fe cation</name>
        <dbReference type="ChEBI" id="CHEBI:24875"/>
    </cofactor>
    <text evidence="8">Binds 2 iron ions per subunit.</text>
</comment>
<comment type="subcellular location">
    <subcellularLocation>
        <location evidence="8">Mitochondrion inner membrane</location>
        <topology evidence="8">Peripheral membrane protein</topology>
        <orientation evidence="8">Matrix side</orientation>
    </subcellularLocation>
</comment>
<dbReference type="AlphaFoldDB" id="A0A8K0JW03"/>
<keyword evidence="8" id="KW-0496">Mitochondrion</keyword>
<evidence type="ECO:0000256" key="4">
    <source>
        <dbReference type="ARBA" id="ARBA00023002"/>
    </source>
</evidence>
<feature type="binding site" evidence="8">
    <location>
        <position position="183"/>
    </location>
    <ligand>
        <name>Fe cation</name>
        <dbReference type="ChEBI" id="CHEBI:24875"/>
        <label>2</label>
    </ligand>
</feature>
<comment type="pathway">
    <text evidence="1 8">Cofactor biosynthesis; ubiquinone biosynthesis.</text>
</comment>
<evidence type="ECO:0000256" key="2">
    <source>
        <dbReference type="ARBA" id="ARBA00022688"/>
    </source>
</evidence>
<dbReference type="Proteomes" id="UP000812966">
    <property type="component" value="Unassembled WGS sequence"/>
</dbReference>
<accession>A0A8K0JW03</accession>
<dbReference type="PANTHER" id="PTHR11237">
    <property type="entry name" value="COENZYME Q10 BIOSYNTHESIS PROTEIN 7"/>
    <property type="match status" value="1"/>
</dbReference>
<reference evidence="10" key="1">
    <citation type="submission" date="2020-04" db="EMBL/GenBank/DDBJ databases">
        <title>Analysis of mating type loci in Filobasidium floriforme.</title>
        <authorList>
            <person name="Nowrousian M."/>
        </authorList>
    </citation>
    <scope>NUCLEOTIDE SEQUENCE</scope>
    <source>
        <strain evidence="10">CBS 6242</strain>
    </source>
</reference>
<comment type="function">
    <text evidence="8">Catalyzes the hydroxylation of 2-polyprenyl-3-methyl-6-methoxy-1,4-benzoquinol (DMQH2) during ubiquinone biosynthesis. Has also a structural role in the COQ enzyme complex, stabilizing other COQ polypeptides.</text>
</comment>
<evidence type="ECO:0000256" key="8">
    <source>
        <dbReference type="HAMAP-Rule" id="MF_03194"/>
    </source>
</evidence>
<comment type="catalytic activity">
    <reaction evidence="8">
        <text>a 5-methoxy-2-methyl-3-(all-trans-polyprenyl)benzene-1,4-diol + AH2 + O2 = a 3-demethylubiquinol + A + H2O</text>
        <dbReference type="Rhea" id="RHEA:50908"/>
        <dbReference type="Rhea" id="RHEA-COMP:10859"/>
        <dbReference type="Rhea" id="RHEA-COMP:10914"/>
        <dbReference type="ChEBI" id="CHEBI:13193"/>
        <dbReference type="ChEBI" id="CHEBI:15377"/>
        <dbReference type="ChEBI" id="CHEBI:15379"/>
        <dbReference type="ChEBI" id="CHEBI:17499"/>
        <dbReference type="ChEBI" id="CHEBI:84167"/>
        <dbReference type="ChEBI" id="CHEBI:84422"/>
        <dbReference type="EC" id="1.14.99.60"/>
    </reaction>
</comment>
<evidence type="ECO:0000256" key="5">
    <source>
        <dbReference type="ARBA" id="ARBA00023004"/>
    </source>
</evidence>
<keyword evidence="5 8" id="KW-0408">Iron</keyword>
<keyword evidence="2 8" id="KW-0831">Ubiquinone biosynthesis</keyword>
<dbReference type="CDD" id="cd01042">
    <property type="entry name" value="DMQH"/>
    <property type="match status" value="1"/>
</dbReference>
<keyword evidence="6 8" id="KW-0503">Monooxygenase</keyword>